<keyword evidence="9" id="KW-1185">Reference proteome</keyword>
<comment type="caution">
    <text evidence="8">The sequence shown here is derived from an EMBL/GenBank/DDBJ whole genome shotgun (WGS) entry which is preliminary data.</text>
</comment>
<comment type="subcellular location">
    <subcellularLocation>
        <location evidence="1">Cell membrane</location>
        <topology evidence="1">Multi-pass membrane protein</topology>
    </subcellularLocation>
</comment>
<feature type="transmembrane region" description="Helical" evidence="7">
    <location>
        <begin position="438"/>
        <end position="458"/>
    </location>
</feature>
<evidence type="ECO:0000313" key="8">
    <source>
        <dbReference type="EMBL" id="MFC6952956.1"/>
    </source>
</evidence>
<feature type="transmembrane region" description="Helical" evidence="7">
    <location>
        <begin position="220"/>
        <end position="239"/>
    </location>
</feature>
<feature type="transmembrane region" description="Helical" evidence="7">
    <location>
        <begin position="113"/>
        <end position="134"/>
    </location>
</feature>
<reference evidence="8 9" key="1">
    <citation type="journal article" date="2019" name="Int. J. Syst. Evol. Microbiol.">
        <title>The Global Catalogue of Microorganisms (GCM) 10K type strain sequencing project: providing services to taxonomists for standard genome sequencing and annotation.</title>
        <authorList>
            <consortium name="The Broad Institute Genomics Platform"/>
            <consortium name="The Broad Institute Genome Sequencing Center for Infectious Disease"/>
            <person name="Wu L."/>
            <person name="Ma J."/>
        </authorList>
    </citation>
    <scope>NUCLEOTIDE SEQUENCE [LARGE SCALE GENOMIC DNA]</scope>
    <source>
        <strain evidence="8 9">GX26</strain>
    </source>
</reference>
<dbReference type="InterPro" id="IPR050833">
    <property type="entry name" value="Poly_Biosynth_Transport"/>
</dbReference>
<dbReference type="RefSeq" id="WP_336349936.1">
    <property type="nucleotide sequence ID" value="NZ_JAZAQL010000002.1"/>
</dbReference>
<dbReference type="PANTHER" id="PTHR30250:SF10">
    <property type="entry name" value="LIPOPOLYSACCHARIDE BIOSYNTHESIS PROTEIN WZXC"/>
    <property type="match status" value="1"/>
</dbReference>
<dbReference type="Proteomes" id="UP001596395">
    <property type="component" value="Unassembled WGS sequence"/>
</dbReference>
<proteinExistence type="inferred from homology"/>
<evidence type="ECO:0000256" key="1">
    <source>
        <dbReference type="ARBA" id="ARBA00004651"/>
    </source>
</evidence>
<dbReference type="GO" id="GO:0005886">
    <property type="term" value="C:plasma membrane"/>
    <property type="evidence" value="ECO:0007669"/>
    <property type="project" value="UniProtKB-SubCell"/>
</dbReference>
<protein>
    <submittedName>
        <fullName evidence="8">Lipopolysaccharide biosynthesis protein</fullName>
    </submittedName>
</protein>
<feature type="transmembrane region" description="Helical" evidence="7">
    <location>
        <begin position="82"/>
        <end position="107"/>
    </location>
</feature>
<evidence type="ECO:0000256" key="2">
    <source>
        <dbReference type="ARBA" id="ARBA00007430"/>
    </source>
</evidence>
<feature type="transmembrane region" description="Helical" evidence="7">
    <location>
        <begin position="155"/>
        <end position="183"/>
    </location>
</feature>
<dbReference type="PANTHER" id="PTHR30250">
    <property type="entry name" value="PST FAMILY PREDICTED COLANIC ACID TRANSPORTER"/>
    <property type="match status" value="1"/>
</dbReference>
<accession>A0ABD5VCZ2</accession>
<feature type="transmembrane region" description="Helical" evidence="7">
    <location>
        <begin position="39"/>
        <end position="61"/>
    </location>
</feature>
<evidence type="ECO:0000256" key="5">
    <source>
        <dbReference type="ARBA" id="ARBA00022989"/>
    </source>
</evidence>
<evidence type="ECO:0000256" key="7">
    <source>
        <dbReference type="SAM" id="Phobius"/>
    </source>
</evidence>
<evidence type="ECO:0000256" key="3">
    <source>
        <dbReference type="ARBA" id="ARBA00022475"/>
    </source>
</evidence>
<sequence length="473" mass="49439">MSDFDLSLETLKSTLFKVVQAGSQFGTSILAAQLLVPNLFGAAFVVLRVGITASTVVTGWADGLKKRFAERSVEPGEALGELFVLAGAWCVVAVVLGAMASGPLAALTGLEGAWVFVLVVVIAESTSIAVVKFFEAHGRLGVASGTKSLRYLLALPLQIGLLVLGHGVGGFVAGFLVATVLAVPVPFGLMSVRPEWPTIDQFREGWAFARYAIPNATIGATYHILDMVILSAVLSTAAAGHYEAAWTLTMPGVFVAAAAASGLIVKVSDLAERSENVASIIEETIAYTSVIAIPIFFGAAVLGAELVVVIFGDAYRPASVLLVGLSAFQAIRTQVAPLLQATYGLGRPDVVTRVTILSVVLNVSVGVGLTVILGAVGVVIATIAIEFVRYLWLARFMKRSHASLTLLQRPLLKQLSAGGAMALGLWGATTVISPNRPLTLFALVGVGGVLYATLTVTLDSSVRARVRDAVERL</sequence>
<keyword evidence="5 7" id="KW-1133">Transmembrane helix</keyword>
<feature type="transmembrane region" description="Helical" evidence="7">
    <location>
        <begin position="412"/>
        <end position="432"/>
    </location>
</feature>
<dbReference type="Pfam" id="PF13440">
    <property type="entry name" value="Polysacc_synt_3"/>
    <property type="match status" value="1"/>
</dbReference>
<feature type="transmembrane region" description="Helical" evidence="7">
    <location>
        <begin position="285"/>
        <end position="311"/>
    </location>
</feature>
<keyword evidence="4 7" id="KW-0812">Transmembrane</keyword>
<keyword evidence="6 7" id="KW-0472">Membrane</keyword>
<organism evidence="8 9">
    <name type="scientific">Halorubellus litoreus</name>
    <dbReference type="NCBI Taxonomy" id="755308"/>
    <lineage>
        <taxon>Archaea</taxon>
        <taxon>Methanobacteriati</taxon>
        <taxon>Methanobacteriota</taxon>
        <taxon>Stenosarchaea group</taxon>
        <taxon>Halobacteria</taxon>
        <taxon>Halobacteriales</taxon>
        <taxon>Halorubellaceae</taxon>
        <taxon>Halorubellus</taxon>
    </lineage>
</organism>
<evidence type="ECO:0000256" key="6">
    <source>
        <dbReference type="ARBA" id="ARBA00023136"/>
    </source>
</evidence>
<keyword evidence="3" id="KW-1003">Cell membrane</keyword>
<comment type="similarity">
    <text evidence="2">Belongs to the polysaccharide synthase family.</text>
</comment>
<evidence type="ECO:0000256" key="4">
    <source>
        <dbReference type="ARBA" id="ARBA00022692"/>
    </source>
</evidence>
<gene>
    <name evidence="8" type="ORF">ACFQGB_08775</name>
</gene>
<feature type="transmembrane region" description="Helical" evidence="7">
    <location>
        <begin position="359"/>
        <end position="392"/>
    </location>
</feature>
<evidence type="ECO:0000313" key="9">
    <source>
        <dbReference type="Proteomes" id="UP001596395"/>
    </source>
</evidence>
<name>A0ABD5VCZ2_9EURY</name>
<feature type="transmembrane region" description="Helical" evidence="7">
    <location>
        <begin position="246"/>
        <end position="265"/>
    </location>
</feature>
<dbReference type="AlphaFoldDB" id="A0ABD5VCZ2"/>
<dbReference type="EMBL" id="JBHSXN010000002">
    <property type="protein sequence ID" value="MFC6952956.1"/>
    <property type="molecule type" value="Genomic_DNA"/>
</dbReference>